<protein>
    <submittedName>
        <fullName evidence="1">Uncharacterized protein</fullName>
    </submittedName>
</protein>
<organism evidence="1 2">
    <name type="scientific">Clonostachys rosea f. rosea IK726</name>
    <dbReference type="NCBI Taxonomy" id="1349383"/>
    <lineage>
        <taxon>Eukaryota</taxon>
        <taxon>Fungi</taxon>
        <taxon>Dikarya</taxon>
        <taxon>Ascomycota</taxon>
        <taxon>Pezizomycotina</taxon>
        <taxon>Sordariomycetes</taxon>
        <taxon>Hypocreomycetidae</taxon>
        <taxon>Hypocreales</taxon>
        <taxon>Bionectriaceae</taxon>
        <taxon>Clonostachys</taxon>
    </lineage>
</organism>
<proteinExistence type="predicted"/>
<evidence type="ECO:0000313" key="1">
    <source>
        <dbReference type="EMBL" id="CAG9950279.1"/>
    </source>
</evidence>
<keyword evidence="2" id="KW-1185">Reference proteome</keyword>
<reference evidence="1" key="2">
    <citation type="submission" date="2021-10" db="EMBL/GenBank/DDBJ databases">
        <authorList>
            <person name="Piombo E."/>
        </authorList>
    </citation>
    <scope>NUCLEOTIDE SEQUENCE</scope>
</reference>
<name>A0ACA9UB67_BIOOC</name>
<feature type="non-terminal residue" evidence="1">
    <location>
        <position position="818"/>
    </location>
</feature>
<dbReference type="EMBL" id="CADEHS020000159">
    <property type="protein sequence ID" value="CAG9950279.1"/>
    <property type="molecule type" value="Genomic_DNA"/>
</dbReference>
<gene>
    <name evidence="1" type="ORF">CRV2_00017913</name>
</gene>
<sequence length="818" mass="88334">MTQHSVIIIITAFQLPLISGNWLVGDPSVHGLYDQLVQLSPNAGLGAICDWYPTHHSQFNSLQALNLEKSRLKIPLMATGECLHSLFSNKASVFPQTLGLSSSFDTNLVHQVGRALGTEARSIGIHACFSPVLDIAKEPRYGRSQETFGEDFVLVSHMGVAYSSGLSKNGPVSDPDATAPVLKHFAGHGVPSGGLHSNAWAGRGRRELLSETLTPFKAAIEQSPGVKGFVISDWCGLQETVTGHLVAESPADAIRQWLNAGGGIFLYDFTPDVIASNGDVELSVLQKRVRKILEVKYDLGLFHNPYLSEDIDPQAITLSHIPLALQAAQNSIVLLENRIGPFADTFNFGSYTGVWGANPADRASTIRQGLLQHLAKTPNSGVDLASAWGANSWHYNSQYPIPGYLLSTNGSSGALRATYYHDTKFQQAAFQTAEMPNRDWGLYPPVGLASNSFGVVWEGELEVPVSSPVDGWIAYIDSKLISESAVSKAGTVLREIMPYTYTAENGSEPPPGGSSFIFTPGSKHHIRIECEWNLVDRKDAIGQAKMAVSDADLIILAVGAAWNSGGENGDRATLGLSTDQTKLAHAMYAQGKPVVLVLEGGRPFAIPEFYAQSAAVLSTASQAAGQAIADMLFGVVNPGGRLTMSVPYDAALPVYYNQRTTKPASHIPYYLDVPKPALYSFGYGLSYTTFSQDLQGMKECTFSPGDTISFSVLVRNTGPVAGSHVPQIYLLRRQGSSVTTANKQLVAFTRVYLNAGDTATATLQLEVDRYLPLINRSYERVLEAGSYTFALMNDGSLEAPAMAEVTLRVESSHIYEKY</sequence>
<reference evidence="1" key="1">
    <citation type="submission" date="2020-04" db="EMBL/GenBank/DDBJ databases">
        <authorList>
            <person name="Broberg M."/>
        </authorList>
    </citation>
    <scope>NUCLEOTIDE SEQUENCE</scope>
</reference>
<accession>A0ACA9UB67</accession>
<comment type="caution">
    <text evidence="1">The sequence shown here is derived from an EMBL/GenBank/DDBJ whole genome shotgun (WGS) entry which is preliminary data.</text>
</comment>
<dbReference type="Proteomes" id="UP000836387">
    <property type="component" value="Unassembled WGS sequence"/>
</dbReference>
<evidence type="ECO:0000313" key="2">
    <source>
        <dbReference type="Proteomes" id="UP000836387"/>
    </source>
</evidence>